<dbReference type="AlphaFoldDB" id="A0A7W0ICH1"/>
<reference evidence="3 4" key="1">
    <citation type="submission" date="2020-07" db="EMBL/GenBank/DDBJ databases">
        <title>Streptomyces isolated from Indian soil.</title>
        <authorList>
            <person name="Mandal S."/>
            <person name="Maiti P.K."/>
        </authorList>
    </citation>
    <scope>NUCLEOTIDE SEQUENCE [LARGE SCALE GENOMIC DNA]</scope>
    <source>
        <strain evidence="3 4">PSKA28</strain>
    </source>
</reference>
<keyword evidence="2" id="KW-0732">Signal</keyword>
<accession>A0A7W0ICH1</accession>
<dbReference type="RefSeq" id="WP_181661468.1">
    <property type="nucleotide sequence ID" value="NZ_JACEHE010000029.1"/>
</dbReference>
<feature type="chain" id="PRO_5038679353" description="DUF4232 domain-containing protein" evidence="2">
    <location>
        <begin position="27"/>
        <end position="228"/>
    </location>
</feature>
<evidence type="ECO:0000256" key="1">
    <source>
        <dbReference type="SAM" id="MobiDB-lite"/>
    </source>
</evidence>
<dbReference type="Proteomes" id="UP000545761">
    <property type="component" value="Unassembled WGS sequence"/>
</dbReference>
<organism evidence="3 4">
    <name type="scientific">Streptomyces himalayensis subsp. himalayensis</name>
    <dbReference type="NCBI Taxonomy" id="2756131"/>
    <lineage>
        <taxon>Bacteria</taxon>
        <taxon>Bacillati</taxon>
        <taxon>Actinomycetota</taxon>
        <taxon>Actinomycetes</taxon>
        <taxon>Kitasatosporales</taxon>
        <taxon>Streptomycetaceae</taxon>
        <taxon>Streptomyces</taxon>
        <taxon>Streptomyces himalayensis</taxon>
    </lineage>
</organism>
<name>A0A7W0ICH1_9ACTN</name>
<feature type="region of interest" description="Disordered" evidence="1">
    <location>
        <begin position="36"/>
        <end position="98"/>
    </location>
</feature>
<gene>
    <name evidence="3" type="ORF">H1D24_33340</name>
</gene>
<feature type="compositionally biased region" description="Low complexity" evidence="1">
    <location>
        <begin position="36"/>
        <end position="56"/>
    </location>
</feature>
<evidence type="ECO:0000313" key="3">
    <source>
        <dbReference type="EMBL" id="MBA2950538.1"/>
    </source>
</evidence>
<sequence>MNARTVSVATAAAGITAMIFSGLTYASAAAATESARQALAASPAAPAAAAAPAAGAPFGGEDGGKKEEDKGKEDKGKEKEKEDKEDKGYHHKGYDKKEKEDKGKIIVNAQEFPAKKYECTSVVDNLVPPVQPPPGPPNRVLDAQAFHVENISKKTVLWFPTKNCSGNPVSALPPKSTQFNVPGTAVIDTQGPGPDIAVALGSFKVIPAGDDDKDHDKGHDDHDDYDWE</sequence>
<protein>
    <recommendedName>
        <fullName evidence="5">DUF4232 domain-containing protein</fullName>
    </recommendedName>
</protein>
<dbReference type="EMBL" id="JACEHE010000029">
    <property type="protein sequence ID" value="MBA2950538.1"/>
    <property type="molecule type" value="Genomic_DNA"/>
</dbReference>
<evidence type="ECO:0008006" key="5">
    <source>
        <dbReference type="Google" id="ProtNLM"/>
    </source>
</evidence>
<evidence type="ECO:0000256" key="2">
    <source>
        <dbReference type="SAM" id="SignalP"/>
    </source>
</evidence>
<comment type="caution">
    <text evidence="3">The sequence shown here is derived from an EMBL/GenBank/DDBJ whole genome shotgun (WGS) entry which is preliminary data.</text>
</comment>
<evidence type="ECO:0000313" key="4">
    <source>
        <dbReference type="Proteomes" id="UP000545761"/>
    </source>
</evidence>
<proteinExistence type="predicted"/>
<feature type="compositionally biased region" description="Basic and acidic residues" evidence="1">
    <location>
        <begin position="62"/>
        <end position="88"/>
    </location>
</feature>
<feature type="region of interest" description="Disordered" evidence="1">
    <location>
        <begin position="207"/>
        <end position="228"/>
    </location>
</feature>
<feature type="compositionally biased region" description="Basic and acidic residues" evidence="1">
    <location>
        <begin position="210"/>
        <end position="222"/>
    </location>
</feature>
<feature type="signal peptide" evidence="2">
    <location>
        <begin position="1"/>
        <end position="26"/>
    </location>
</feature>